<dbReference type="AlphaFoldDB" id="A0A0N4Z5R4"/>
<dbReference type="WBParaSite" id="PTRK_0000245600.1">
    <property type="protein sequence ID" value="PTRK_0000245600.1"/>
    <property type="gene ID" value="PTRK_0000245600"/>
</dbReference>
<accession>A0A0N4Z5R4</accession>
<evidence type="ECO:0000256" key="1">
    <source>
        <dbReference type="SAM" id="Phobius"/>
    </source>
</evidence>
<name>A0A0N4Z5R4_PARTI</name>
<reference evidence="3" key="1">
    <citation type="submission" date="2017-02" db="UniProtKB">
        <authorList>
            <consortium name="WormBaseParasite"/>
        </authorList>
    </citation>
    <scope>IDENTIFICATION</scope>
</reference>
<sequence>MMDVFTYIREIFIVIAIVIAVIQMVTWIFRSIPCLEACCRQVFCEPCLKCFENINFQKVNDEEEDRNIEEV</sequence>
<keyword evidence="1" id="KW-1133">Transmembrane helix</keyword>
<protein>
    <submittedName>
        <fullName evidence="3">LITAF domain-containing protein</fullName>
    </submittedName>
</protein>
<feature type="transmembrane region" description="Helical" evidence="1">
    <location>
        <begin position="12"/>
        <end position="29"/>
    </location>
</feature>
<organism evidence="2 3">
    <name type="scientific">Parastrongyloides trichosuri</name>
    <name type="common">Possum-specific nematode worm</name>
    <dbReference type="NCBI Taxonomy" id="131310"/>
    <lineage>
        <taxon>Eukaryota</taxon>
        <taxon>Metazoa</taxon>
        <taxon>Ecdysozoa</taxon>
        <taxon>Nematoda</taxon>
        <taxon>Chromadorea</taxon>
        <taxon>Rhabditida</taxon>
        <taxon>Tylenchina</taxon>
        <taxon>Panagrolaimomorpha</taxon>
        <taxon>Strongyloidoidea</taxon>
        <taxon>Strongyloididae</taxon>
        <taxon>Parastrongyloides</taxon>
    </lineage>
</organism>
<keyword evidence="2" id="KW-1185">Reference proteome</keyword>
<dbReference type="Proteomes" id="UP000038045">
    <property type="component" value="Unplaced"/>
</dbReference>
<evidence type="ECO:0000313" key="2">
    <source>
        <dbReference type="Proteomes" id="UP000038045"/>
    </source>
</evidence>
<proteinExistence type="predicted"/>
<keyword evidence="1" id="KW-0812">Transmembrane</keyword>
<keyword evidence="1" id="KW-0472">Membrane</keyword>
<evidence type="ECO:0000313" key="3">
    <source>
        <dbReference type="WBParaSite" id="PTRK_0000245600.1"/>
    </source>
</evidence>